<dbReference type="Proteomes" id="UP000320239">
    <property type="component" value="Unassembled WGS sequence"/>
</dbReference>
<dbReference type="GO" id="GO:0051537">
    <property type="term" value="F:2 iron, 2 sulfur cluster binding"/>
    <property type="evidence" value="ECO:0007669"/>
    <property type="project" value="UniProtKB-KW"/>
</dbReference>
<dbReference type="PROSITE" id="PS51384">
    <property type="entry name" value="FAD_FR"/>
    <property type="match status" value="1"/>
</dbReference>
<dbReference type="InterPro" id="IPR036010">
    <property type="entry name" value="2Fe-2S_ferredoxin-like_sf"/>
</dbReference>
<keyword evidence="2" id="KW-0285">Flavoprotein</keyword>
<dbReference type="InterPro" id="IPR039261">
    <property type="entry name" value="FNR_nucleotide-bd"/>
</dbReference>
<dbReference type="AlphaFoldDB" id="A0A561WA24"/>
<dbReference type="GO" id="GO:0046872">
    <property type="term" value="F:metal ion binding"/>
    <property type="evidence" value="ECO:0007669"/>
    <property type="project" value="UniProtKB-KW"/>
</dbReference>
<dbReference type="SUPFAM" id="SSF63380">
    <property type="entry name" value="Riboflavin synthase domain-like"/>
    <property type="match status" value="1"/>
</dbReference>
<dbReference type="OrthoDB" id="9796486at2"/>
<gene>
    <name evidence="10" type="ORF">FHX34_103232</name>
</gene>
<dbReference type="Pfam" id="PF00175">
    <property type="entry name" value="NAD_binding_1"/>
    <property type="match status" value="1"/>
</dbReference>
<dbReference type="GO" id="GO:0016491">
    <property type="term" value="F:oxidoreductase activity"/>
    <property type="evidence" value="ECO:0007669"/>
    <property type="project" value="UniProtKB-KW"/>
</dbReference>
<comment type="caution">
    <text evidence="10">The sequence shown here is derived from an EMBL/GenBank/DDBJ whole genome shotgun (WGS) entry which is preliminary data.</text>
</comment>
<evidence type="ECO:0000313" key="10">
    <source>
        <dbReference type="EMBL" id="TWG20703.1"/>
    </source>
</evidence>
<dbReference type="CDD" id="cd06216">
    <property type="entry name" value="FNR_iron_sulfur_binding_2"/>
    <property type="match status" value="1"/>
</dbReference>
<dbReference type="EMBL" id="VIWY01000003">
    <property type="protein sequence ID" value="TWG20703.1"/>
    <property type="molecule type" value="Genomic_DNA"/>
</dbReference>
<name>A0A561WA24_ACTTI</name>
<evidence type="ECO:0000256" key="7">
    <source>
        <dbReference type="ARBA" id="ARBA00023004"/>
    </source>
</evidence>
<keyword evidence="3" id="KW-0001">2Fe-2S</keyword>
<keyword evidence="8" id="KW-0411">Iron-sulfur</keyword>
<dbReference type="Pfam" id="PF00111">
    <property type="entry name" value="Fer2"/>
    <property type="match status" value="1"/>
</dbReference>
<protein>
    <submittedName>
        <fullName evidence="10">Ferredoxin-NADP reductase</fullName>
    </submittedName>
</protein>
<evidence type="ECO:0000256" key="3">
    <source>
        <dbReference type="ARBA" id="ARBA00022714"/>
    </source>
</evidence>
<dbReference type="Gene3D" id="2.40.30.10">
    <property type="entry name" value="Translation factors"/>
    <property type="match status" value="1"/>
</dbReference>
<organism evidence="10 11">
    <name type="scientific">Actinoplanes teichomyceticus</name>
    <dbReference type="NCBI Taxonomy" id="1867"/>
    <lineage>
        <taxon>Bacteria</taxon>
        <taxon>Bacillati</taxon>
        <taxon>Actinomycetota</taxon>
        <taxon>Actinomycetes</taxon>
        <taxon>Micromonosporales</taxon>
        <taxon>Micromonosporaceae</taxon>
        <taxon>Actinoplanes</taxon>
    </lineage>
</organism>
<dbReference type="SUPFAM" id="SSF52343">
    <property type="entry name" value="Ferredoxin reductase-like, C-terminal NADP-linked domain"/>
    <property type="match status" value="1"/>
</dbReference>
<evidence type="ECO:0000256" key="8">
    <source>
        <dbReference type="ARBA" id="ARBA00023014"/>
    </source>
</evidence>
<evidence type="ECO:0000256" key="4">
    <source>
        <dbReference type="ARBA" id="ARBA00022723"/>
    </source>
</evidence>
<evidence type="ECO:0000256" key="6">
    <source>
        <dbReference type="ARBA" id="ARBA00023002"/>
    </source>
</evidence>
<sequence>MLSPVRHARLGQVAVTRTLRNGAWRIVELITTPVVPTDYLDVIAPLRNPDVLRARIEAVRPETANAVTLRLRPGRGWQPHQPGQYVRLGVDVDGIRLWRAYSISSAAGHPSGHISVTVNAVPGGVVSSYLMKHARRGMIVNLDLPAGDFVLPRERPAKSLFVTAGSGITPVMGILRSSVHELSDVVVVHSARTSEDVVFGADLRALAAQGRIRLIERHTRADGRLKPADLDELVPDLFERETWACGPGDLLDGLADHWAEADAGERLHVERFRPTVLIAGDGGTVTFERSGATVEAPGGVSILDAGEAAGQLMPSGCRMGICFKCVLPMREGIVRDMRDGQLTTAVEGDNVLVQTCVSAAAGPCRLDA</sequence>
<dbReference type="PANTHER" id="PTHR47354:SF6">
    <property type="entry name" value="NADH OXIDOREDUCTASE HCR"/>
    <property type="match status" value="1"/>
</dbReference>
<feature type="domain" description="FAD-binding FR-type" evidence="9">
    <location>
        <begin position="49"/>
        <end position="152"/>
    </location>
</feature>
<dbReference type="CDD" id="cd00207">
    <property type="entry name" value="fer2"/>
    <property type="match status" value="1"/>
</dbReference>
<evidence type="ECO:0000256" key="2">
    <source>
        <dbReference type="ARBA" id="ARBA00022630"/>
    </source>
</evidence>
<evidence type="ECO:0000259" key="9">
    <source>
        <dbReference type="PROSITE" id="PS51384"/>
    </source>
</evidence>
<dbReference type="InterPro" id="IPR001041">
    <property type="entry name" value="2Fe-2S_ferredoxin-type"/>
</dbReference>
<dbReference type="InterPro" id="IPR017938">
    <property type="entry name" value="Riboflavin_synthase-like_b-brl"/>
</dbReference>
<reference evidence="10 11" key="1">
    <citation type="submission" date="2019-06" db="EMBL/GenBank/DDBJ databases">
        <title>Sequencing the genomes of 1000 actinobacteria strains.</title>
        <authorList>
            <person name="Klenk H.-P."/>
        </authorList>
    </citation>
    <scope>NUCLEOTIDE SEQUENCE [LARGE SCALE GENOMIC DNA]</scope>
    <source>
        <strain evidence="10 11">DSM 43866</strain>
    </source>
</reference>
<evidence type="ECO:0000256" key="5">
    <source>
        <dbReference type="ARBA" id="ARBA00022827"/>
    </source>
</evidence>
<dbReference type="InterPro" id="IPR001433">
    <property type="entry name" value="OxRdtase_FAD/NAD-bd"/>
</dbReference>
<dbReference type="InterPro" id="IPR012675">
    <property type="entry name" value="Beta-grasp_dom_sf"/>
</dbReference>
<dbReference type="SUPFAM" id="SSF54292">
    <property type="entry name" value="2Fe-2S ferredoxin-like"/>
    <property type="match status" value="1"/>
</dbReference>
<dbReference type="Pfam" id="PF00970">
    <property type="entry name" value="FAD_binding_6"/>
    <property type="match status" value="1"/>
</dbReference>
<dbReference type="RefSeq" id="WP_122979432.1">
    <property type="nucleotide sequence ID" value="NZ_BOMX01000104.1"/>
</dbReference>
<dbReference type="Gene3D" id="3.10.20.30">
    <property type="match status" value="1"/>
</dbReference>
<dbReference type="Gene3D" id="3.40.50.80">
    <property type="entry name" value="Nucleotide-binding domain of ferredoxin-NADP reductase (FNR) module"/>
    <property type="match status" value="1"/>
</dbReference>
<dbReference type="InterPro" id="IPR050415">
    <property type="entry name" value="MRET"/>
</dbReference>
<keyword evidence="4" id="KW-0479">Metal-binding</keyword>
<keyword evidence="11" id="KW-1185">Reference proteome</keyword>
<accession>A0A561WA24</accession>
<proteinExistence type="predicted"/>
<dbReference type="InterPro" id="IPR017927">
    <property type="entry name" value="FAD-bd_FR_type"/>
</dbReference>
<dbReference type="InterPro" id="IPR008333">
    <property type="entry name" value="Cbr1-like_FAD-bd_dom"/>
</dbReference>
<keyword evidence="5" id="KW-0274">FAD</keyword>
<keyword evidence="7" id="KW-0408">Iron</keyword>
<evidence type="ECO:0000313" key="11">
    <source>
        <dbReference type="Proteomes" id="UP000320239"/>
    </source>
</evidence>
<keyword evidence="6" id="KW-0560">Oxidoreductase</keyword>
<dbReference type="PANTHER" id="PTHR47354">
    <property type="entry name" value="NADH OXIDOREDUCTASE HCR"/>
    <property type="match status" value="1"/>
</dbReference>
<comment type="cofactor">
    <cofactor evidence="1">
        <name>FAD</name>
        <dbReference type="ChEBI" id="CHEBI:57692"/>
    </cofactor>
</comment>
<evidence type="ECO:0000256" key="1">
    <source>
        <dbReference type="ARBA" id="ARBA00001974"/>
    </source>
</evidence>